<accession>G5AA89</accession>
<feature type="region of interest" description="Disordered" evidence="1">
    <location>
        <begin position="706"/>
        <end position="728"/>
    </location>
</feature>
<feature type="compositionally biased region" description="Low complexity" evidence="1">
    <location>
        <begin position="920"/>
        <end position="938"/>
    </location>
</feature>
<sequence>MEPEEHKDLETVVRDARKAKKAARESEAVQGGDVEASAVQDQPAAGSQTQEEEVSHEFQGSTEHTREGGAQASEGGANAVEPPAADRVSDSPQPEQEEETAKDVPVNVKTEVIEIEESDAEESSALEDADVSSRSPQSSSNQAPSSSQSQAPEPEVLPRDDALNPVPAPQSLNADVRPSLGAGAETADTTQLDETAAKNFVARQVYRWEQMRSGRVVPPSVEYAWPNPRPDFSAWQEATMATSDYLRRRMALENRDAAWIAELRPERRVLGIAQDLTAVAIPPSMMSSRECAAVLETLLFEAGFEFVNAVPDWFMTHASKINPGYMRSVVEEVQQLLTIELIEWKQLTAGVSFKVVPASDTKPAFKEEKTQDAQAVNAREGHRNPKRPQYRPARPLSVSTPSVHSLVPSTDVSLNADARAMSVQGSTLNASSSGISDSVPSLIGPSGTSNDSTYATSFHTQTSRDSSSSSSLMSLGHSASTHMRPGLVMSVQAGGALAAAPDMGMFVTKPVIPARRTLPDQDDVDMAEVASAETRSSRTASRRRSSKAKPAVKQEKLELAPSESGLTSEGLQHSSRRSRHDRSVRTRSSRTSRSLRSGSRSSSASSGAAQVALNVMRQLQEQQAAFQTQLSQAQLDMQLEMQPYSGPVEPADYAAVHEDHLLRARSDVAEVATKLAKQQYEADREDLERRWKGRLNAAEAKLQRAEAESASAEAERARRAEEVDGEMKKRLDSVQQTIRNVPFERKREPTERELERDTALNRQKFLADQIRELRATLSQVQAVRAATAPHPATGIKTETSAVPQSTTLNQVSSGAINDGVAPGTGCVHSKNTTEVGAAQLRATVGTSLPKKEAAASSQGMETVTTSKSSASKSGSAAKGSASSAAKKSAAKKSASRRSSSRKGSKEDADPPSSDPDDSDSSSSDSSGDDSSSCDYSSRSSDDFDLDLRRPRKTRPFGRIHRTSTTMRLRSSASMRPWKIALAQLDEAVSLFMVMYCRTTGSYSERYYTMKVRSGKTPRKFFYRRNAAAVKAGIEF</sequence>
<feature type="compositionally biased region" description="Basic and acidic residues" evidence="1">
    <location>
        <begin position="939"/>
        <end position="948"/>
    </location>
</feature>
<protein>
    <submittedName>
        <fullName evidence="2">Uncharacterized protein</fullName>
    </submittedName>
</protein>
<evidence type="ECO:0000256" key="1">
    <source>
        <dbReference type="SAM" id="MobiDB-lite"/>
    </source>
</evidence>
<dbReference type="GeneID" id="20638397"/>
<dbReference type="Proteomes" id="UP000002640">
    <property type="component" value="Unassembled WGS sequence"/>
</dbReference>
<feature type="compositionally biased region" description="Low complexity" evidence="1">
    <location>
        <begin position="463"/>
        <end position="478"/>
    </location>
</feature>
<feature type="compositionally biased region" description="Low complexity" evidence="1">
    <location>
        <begin position="530"/>
        <end position="539"/>
    </location>
</feature>
<feature type="compositionally biased region" description="Basic residues" evidence="1">
    <location>
        <begin position="949"/>
        <end position="958"/>
    </location>
</feature>
<dbReference type="AlphaFoldDB" id="G5AA89"/>
<name>G5AA89_PHYSP</name>
<feature type="region of interest" description="Disordered" evidence="1">
    <location>
        <begin position="364"/>
        <end position="408"/>
    </location>
</feature>
<dbReference type="InParanoid" id="G5AA89"/>
<feature type="compositionally biased region" description="Polar residues" evidence="1">
    <location>
        <begin position="428"/>
        <end position="439"/>
    </location>
</feature>
<proteinExistence type="predicted"/>
<feature type="region of interest" description="Disordered" evidence="1">
    <location>
        <begin position="428"/>
        <end position="478"/>
    </location>
</feature>
<feature type="compositionally biased region" description="Basic residues" evidence="1">
    <location>
        <begin position="888"/>
        <end position="902"/>
    </location>
</feature>
<dbReference type="KEGG" id="psoj:PHYSODRAFT_253675"/>
<feature type="region of interest" description="Disordered" evidence="1">
    <location>
        <begin position="1"/>
        <end position="180"/>
    </location>
</feature>
<organism evidence="2 3">
    <name type="scientific">Phytophthora sojae (strain P6497)</name>
    <name type="common">Soybean stem and root rot agent</name>
    <name type="synonym">Phytophthora megasperma f. sp. glycines</name>
    <dbReference type="NCBI Taxonomy" id="1094619"/>
    <lineage>
        <taxon>Eukaryota</taxon>
        <taxon>Sar</taxon>
        <taxon>Stramenopiles</taxon>
        <taxon>Oomycota</taxon>
        <taxon>Peronosporomycetes</taxon>
        <taxon>Peronosporales</taxon>
        <taxon>Peronosporaceae</taxon>
        <taxon>Phytophthora</taxon>
    </lineage>
</organism>
<feature type="compositionally biased region" description="Acidic residues" evidence="1">
    <location>
        <begin position="113"/>
        <end position="130"/>
    </location>
</feature>
<evidence type="ECO:0000313" key="2">
    <source>
        <dbReference type="EMBL" id="EGZ07518.1"/>
    </source>
</evidence>
<feature type="region of interest" description="Disordered" evidence="1">
    <location>
        <begin position="518"/>
        <end position="607"/>
    </location>
</feature>
<reference evidence="2 3" key="1">
    <citation type="journal article" date="2006" name="Science">
        <title>Phytophthora genome sequences uncover evolutionary origins and mechanisms of pathogenesis.</title>
        <authorList>
            <person name="Tyler B.M."/>
            <person name="Tripathy S."/>
            <person name="Zhang X."/>
            <person name="Dehal P."/>
            <person name="Jiang R.H."/>
            <person name="Aerts A."/>
            <person name="Arredondo F.D."/>
            <person name="Baxter L."/>
            <person name="Bensasson D."/>
            <person name="Beynon J.L."/>
            <person name="Chapman J."/>
            <person name="Damasceno C.M."/>
            <person name="Dorrance A.E."/>
            <person name="Dou D."/>
            <person name="Dickerman A.W."/>
            <person name="Dubchak I.L."/>
            <person name="Garbelotto M."/>
            <person name="Gijzen M."/>
            <person name="Gordon S.G."/>
            <person name="Govers F."/>
            <person name="Grunwald N.J."/>
            <person name="Huang W."/>
            <person name="Ivors K.L."/>
            <person name="Jones R.W."/>
            <person name="Kamoun S."/>
            <person name="Krampis K."/>
            <person name="Lamour K.H."/>
            <person name="Lee M.K."/>
            <person name="McDonald W.H."/>
            <person name="Medina M."/>
            <person name="Meijer H.J."/>
            <person name="Nordberg E.K."/>
            <person name="Maclean D.J."/>
            <person name="Ospina-Giraldo M.D."/>
            <person name="Morris P.F."/>
            <person name="Phuntumart V."/>
            <person name="Putnam N.H."/>
            <person name="Rash S."/>
            <person name="Rose J.K."/>
            <person name="Sakihama Y."/>
            <person name="Salamov A.A."/>
            <person name="Savidor A."/>
            <person name="Scheuring C.F."/>
            <person name="Smith B.M."/>
            <person name="Sobral B.W."/>
            <person name="Terry A."/>
            <person name="Torto-Alalibo T.A."/>
            <person name="Win J."/>
            <person name="Xu Z."/>
            <person name="Zhang H."/>
            <person name="Grigoriev I.V."/>
            <person name="Rokhsar D.S."/>
            <person name="Boore J.L."/>
        </authorList>
    </citation>
    <scope>NUCLEOTIDE SEQUENCE [LARGE SCALE GENOMIC DNA]</scope>
    <source>
        <strain evidence="2 3">P6497</strain>
    </source>
</reference>
<feature type="compositionally biased region" description="Basic residues" evidence="1">
    <location>
        <begin position="574"/>
        <end position="590"/>
    </location>
</feature>
<dbReference type="RefSeq" id="XP_009537084.1">
    <property type="nucleotide sequence ID" value="XM_009538789.1"/>
</dbReference>
<gene>
    <name evidence="2" type="ORF">PHYSODRAFT_253675</name>
</gene>
<feature type="compositionally biased region" description="Polar residues" evidence="1">
    <location>
        <begin position="397"/>
        <end position="408"/>
    </location>
</feature>
<feature type="compositionally biased region" description="Basic and acidic residues" evidence="1">
    <location>
        <begin position="1"/>
        <end position="27"/>
    </location>
</feature>
<feature type="compositionally biased region" description="Low complexity" evidence="1">
    <location>
        <begin position="866"/>
        <end position="887"/>
    </location>
</feature>
<feature type="compositionally biased region" description="Polar residues" evidence="1">
    <location>
        <begin position="855"/>
        <end position="865"/>
    </location>
</feature>
<feature type="compositionally biased region" description="Polar residues" evidence="1">
    <location>
        <begin position="446"/>
        <end position="461"/>
    </location>
</feature>
<dbReference type="EMBL" id="JH159162">
    <property type="protein sequence ID" value="EGZ07518.1"/>
    <property type="molecule type" value="Genomic_DNA"/>
</dbReference>
<feature type="compositionally biased region" description="Low complexity" evidence="1">
    <location>
        <begin position="132"/>
        <end position="154"/>
    </location>
</feature>
<keyword evidence="3" id="KW-1185">Reference proteome</keyword>
<feature type="region of interest" description="Disordered" evidence="1">
    <location>
        <begin position="788"/>
        <end position="807"/>
    </location>
</feature>
<feature type="compositionally biased region" description="Polar residues" evidence="1">
    <location>
        <begin position="564"/>
        <end position="573"/>
    </location>
</feature>
<feature type="compositionally biased region" description="Low complexity" evidence="1">
    <location>
        <begin position="591"/>
        <end position="606"/>
    </location>
</feature>
<feature type="compositionally biased region" description="Polar residues" evidence="1">
    <location>
        <begin position="796"/>
        <end position="807"/>
    </location>
</feature>
<feature type="region of interest" description="Disordered" evidence="1">
    <location>
        <begin position="848"/>
        <end position="958"/>
    </location>
</feature>
<evidence type="ECO:0000313" key="3">
    <source>
        <dbReference type="Proteomes" id="UP000002640"/>
    </source>
</evidence>